<dbReference type="InterPro" id="IPR026841">
    <property type="entry name" value="Aur1/Ipt1"/>
</dbReference>
<feature type="transmembrane region" description="Helical" evidence="1">
    <location>
        <begin position="92"/>
        <end position="115"/>
    </location>
</feature>
<feature type="transmembrane region" description="Helical" evidence="1">
    <location>
        <begin position="191"/>
        <end position="210"/>
    </location>
</feature>
<keyword evidence="4" id="KW-1185">Reference proteome</keyword>
<gene>
    <name evidence="3" type="ORF">OMW55_02690</name>
</gene>
<dbReference type="Gene3D" id="1.20.144.10">
    <property type="entry name" value="Phosphatidic acid phosphatase type 2/haloperoxidase"/>
    <property type="match status" value="1"/>
</dbReference>
<evidence type="ECO:0000256" key="1">
    <source>
        <dbReference type="SAM" id="Phobius"/>
    </source>
</evidence>
<feature type="transmembrane region" description="Helical" evidence="1">
    <location>
        <begin position="264"/>
        <end position="285"/>
    </location>
</feature>
<keyword evidence="1" id="KW-0472">Membrane</keyword>
<accession>A0ABT3JCS5</accession>
<reference evidence="3 4" key="1">
    <citation type="submission" date="2022-10" db="EMBL/GenBank/DDBJ databases">
        <title>Sphingomonas sp.</title>
        <authorList>
            <person name="Jin C."/>
        </authorList>
    </citation>
    <scope>NUCLEOTIDE SEQUENCE [LARGE SCALE GENOMIC DNA]</scope>
    <source>
        <strain evidence="3 4">BN140010</strain>
    </source>
</reference>
<dbReference type="RefSeq" id="WP_264880618.1">
    <property type="nucleotide sequence ID" value="NZ_JAPDOB010000001.1"/>
</dbReference>
<evidence type="ECO:0000313" key="3">
    <source>
        <dbReference type="EMBL" id="MCW3796714.1"/>
    </source>
</evidence>
<feature type="transmembrane region" description="Helical" evidence="1">
    <location>
        <begin position="321"/>
        <end position="339"/>
    </location>
</feature>
<dbReference type="EMBL" id="JAPDOB010000001">
    <property type="protein sequence ID" value="MCW3796714.1"/>
    <property type="molecule type" value="Genomic_DNA"/>
</dbReference>
<evidence type="ECO:0000259" key="2">
    <source>
        <dbReference type="Pfam" id="PF14378"/>
    </source>
</evidence>
<feature type="transmembrane region" description="Helical" evidence="1">
    <location>
        <begin position="297"/>
        <end position="315"/>
    </location>
</feature>
<keyword evidence="1" id="KW-0812">Transmembrane</keyword>
<feature type="transmembrane region" description="Helical" evidence="1">
    <location>
        <begin position="50"/>
        <end position="71"/>
    </location>
</feature>
<protein>
    <submittedName>
        <fullName evidence="3">Phosphatase PAP2 family protein</fullName>
    </submittedName>
</protein>
<organism evidence="3 4">
    <name type="scientific">Sphingomonas arvum</name>
    <dbReference type="NCBI Taxonomy" id="2992113"/>
    <lineage>
        <taxon>Bacteria</taxon>
        <taxon>Pseudomonadati</taxon>
        <taxon>Pseudomonadota</taxon>
        <taxon>Alphaproteobacteria</taxon>
        <taxon>Sphingomonadales</taxon>
        <taxon>Sphingomonadaceae</taxon>
        <taxon>Sphingomonas</taxon>
    </lineage>
</organism>
<dbReference type="Pfam" id="PF14378">
    <property type="entry name" value="PAP2_3"/>
    <property type="match status" value="1"/>
</dbReference>
<proteinExistence type="predicted"/>
<dbReference type="InterPro" id="IPR036938">
    <property type="entry name" value="PAP2/HPO_sf"/>
</dbReference>
<evidence type="ECO:0000313" key="4">
    <source>
        <dbReference type="Proteomes" id="UP001526246"/>
    </source>
</evidence>
<feature type="domain" description="Inositolphosphotransferase Aur1/Ipt1" evidence="2">
    <location>
        <begin position="134"/>
        <end position="332"/>
    </location>
</feature>
<dbReference type="Proteomes" id="UP001526246">
    <property type="component" value="Unassembled WGS sequence"/>
</dbReference>
<comment type="caution">
    <text evidence="3">The sequence shown here is derived from an EMBL/GenBank/DDBJ whole genome shotgun (WGS) entry which is preliminary data.</text>
</comment>
<keyword evidence="1" id="KW-1133">Transmembrane helix</keyword>
<dbReference type="SUPFAM" id="SSF48317">
    <property type="entry name" value="Acid phosphatase/Vanadium-dependent haloperoxidase"/>
    <property type="match status" value="1"/>
</dbReference>
<feature type="transmembrane region" description="Helical" evidence="1">
    <location>
        <begin position="165"/>
        <end position="184"/>
    </location>
</feature>
<sequence>MMIGGRHWPELGWLSILLALTTVVTGAAFALGRGAHVPAADIYLLYVSRIWLLAPVLLALGGAIASVILLARGEQRPLHAFRTYCNERLNTHADAAASFGPLLLLPLLMGGFGTLKQMIPLYNPFSWDDIWAKLGQTLCFGWTPWQLTHAVFGSPLATVFLDRLYLAWVPLLFLVVPCVAFAAPRLLRAQFFLSFAGAFVLIGVVGAFLFSSAGPCFATLIGTRSAGNYVELMSRLHAIDAAGYNLSAVHFQNELWHAYQQREFGFGLGISAMPSMHNAIAFLYALAASRLGWKMAALGWTFAGLILIGSVHLGWHYLSDGLVAWAAMYGIWQAVAWYLRVSGFEQAVQVRPVPVLATLDGQRVPIRLVA</sequence>
<name>A0ABT3JCS5_9SPHN</name>